<keyword evidence="6" id="KW-1185">Reference proteome</keyword>
<accession>A0ABP9PCL6</accession>
<dbReference type="InterPro" id="IPR019887">
    <property type="entry name" value="Tscrpt_reg_AsnC/Lrp_C"/>
</dbReference>
<feature type="domain" description="HTH asnC-type" evidence="4">
    <location>
        <begin position="1"/>
        <end position="62"/>
    </location>
</feature>
<evidence type="ECO:0000313" key="5">
    <source>
        <dbReference type="EMBL" id="GAA5144396.1"/>
    </source>
</evidence>
<reference evidence="6" key="1">
    <citation type="journal article" date="2019" name="Int. J. Syst. Evol. Microbiol.">
        <title>The Global Catalogue of Microorganisms (GCM) 10K type strain sequencing project: providing services to taxonomists for standard genome sequencing and annotation.</title>
        <authorList>
            <consortium name="The Broad Institute Genomics Platform"/>
            <consortium name="The Broad Institute Genome Sequencing Center for Infectious Disease"/>
            <person name="Wu L."/>
            <person name="Ma J."/>
        </authorList>
    </citation>
    <scope>NUCLEOTIDE SEQUENCE [LARGE SCALE GENOMIC DNA]</scope>
    <source>
        <strain evidence="6">JCM 18303</strain>
    </source>
</reference>
<dbReference type="SUPFAM" id="SSF46785">
    <property type="entry name" value="Winged helix' DNA-binding domain"/>
    <property type="match status" value="1"/>
</dbReference>
<dbReference type="Proteomes" id="UP001428817">
    <property type="component" value="Unassembled WGS sequence"/>
</dbReference>
<dbReference type="InterPro" id="IPR000485">
    <property type="entry name" value="AsnC-type_HTH_dom"/>
</dbReference>
<dbReference type="PROSITE" id="PS50956">
    <property type="entry name" value="HTH_ASNC_2"/>
    <property type="match status" value="1"/>
</dbReference>
<dbReference type="PRINTS" id="PR00033">
    <property type="entry name" value="HTHASNC"/>
</dbReference>
<dbReference type="InterPro" id="IPR036390">
    <property type="entry name" value="WH_DNA-bd_sf"/>
</dbReference>
<keyword evidence="1" id="KW-0805">Transcription regulation</keyword>
<dbReference type="Gene3D" id="1.10.10.10">
    <property type="entry name" value="Winged helix-like DNA-binding domain superfamily/Winged helix DNA-binding domain"/>
    <property type="match status" value="1"/>
</dbReference>
<comment type="caution">
    <text evidence="5">The sequence shown here is derived from an EMBL/GenBank/DDBJ whole genome shotgun (WGS) entry which is preliminary data.</text>
</comment>
<keyword evidence="3" id="KW-0804">Transcription</keyword>
<evidence type="ECO:0000256" key="2">
    <source>
        <dbReference type="ARBA" id="ARBA00023125"/>
    </source>
</evidence>
<dbReference type="EMBL" id="BAABJP010000001">
    <property type="protein sequence ID" value="GAA5144396.1"/>
    <property type="molecule type" value="Genomic_DNA"/>
</dbReference>
<sequence>MDAIDSALVAELQRDARQTNRELARAVGVAPSTCLERVRLLSQRGVLRGYTARVDLPALGRRVQALVTVQVRPLNRAVIDDFHDSVLGLPEVLAVFVLAGGDDFLLHVAVADVEHLQAFLLDRLSKRREIASFRSSVIFQHTATEVVTALAEEPLAPPRSRVGRRGPETRSR</sequence>
<dbReference type="PANTHER" id="PTHR30154:SF54">
    <property type="entry name" value="POSSIBLE TRANSCRIPTIONAL REGULATORY PROTEIN (PROBABLY LRP_ASNC-FAMILY)"/>
    <property type="match status" value="1"/>
</dbReference>
<dbReference type="SUPFAM" id="SSF54909">
    <property type="entry name" value="Dimeric alpha+beta barrel"/>
    <property type="match status" value="1"/>
</dbReference>
<dbReference type="RefSeq" id="WP_185058385.1">
    <property type="nucleotide sequence ID" value="NZ_BAABJP010000001.1"/>
</dbReference>
<proteinExistence type="predicted"/>
<name>A0ABP9PCL6_9PSEU</name>
<evidence type="ECO:0000259" key="4">
    <source>
        <dbReference type="PROSITE" id="PS50956"/>
    </source>
</evidence>
<dbReference type="Gene3D" id="3.30.70.920">
    <property type="match status" value="1"/>
</dbReference>
<organism evidence="5 6">
    <name type="scientific">Pseudonocardia eucalypti</name>
    <dbReference type="NCBI Taxonomy" id="648755"/>
    <lineage>
        <taxon>Bacteria</taxon>
        <taxon>Bacillati</taxon>
        <taxon>Actinomycetota</taxon>
        <taxon>Actinomycetes</taxon>
        <taxon>Pseudonocardiales</taxon>
        <taxon>Pseudonocardiaceae</taxon>
        <taxon>Pseudonocardia</taxon>
    </lineage>
</organism>
<evidence type="ECO:0000256" key="1">
    <source>
        <dbReference type="ARBA" id="ARBA00023015"/>
    </source>
</evidence>
<dbReference type="PANTHER" id="PTHR30154">
    <property type="entry name" value="LEUCINE-RESPONSIVE REGULATORY PROTEIN"/>
    <property type="match status" value="1"/>
</dbReference>
<evidence type="ECO:0000256" key="3">
    <source>
        <dbReference type="ARBA" id="ARBA00023163"/>
    </source>
</evidence>
<dbReference type="Pfam" id="PF01037">
    <property type="entry name" value="AsnC_trans_reg"/>
    <property type="match status" value="1"/>
</dbReference>
<dbReference type="InterPro" id="IPR036388">
    <property type="entry name" value="WH-like_DNA-bd_sf"/>
</dbReference>
<dbReference type="SMART" id="SM00344">
    <property type="entry name" value="HTH_ASNC"/>
    <property type="match status" value="1"/>
</dbReference>
<protein>
    <submittedName>
        <fullName evidence="5">Lrp/AsnC family transcriptional regulator</fullName>
    </submittedName>
</protein>
<gene>
    <name evidence="5" type="ORF">GCM10023321_00670</name>
</gene>
<keyword evidence="2" id="KW-0238">DNA-binding</keyword>
<dbReference type="InterPro" id="IPR011008">
    <property type="entry name" value="Dimeric_a/b-barrel"/>
</dbReference>
<evidence type="ECO:0000313" key="6">
    <source>
        <dbReference type="Proteomes" id="UP001428817"/>
    </source>
</evidence>
<dbReference type="InterPro" id="IPR019888">
    <property type="entry name" value="Tscrpt_reg_AsnC-like"/>
</dbReference>
<dbReference type="Pfam" id="PF13404">
    <property type="entry name" value="HTH_AsnC-type"/>
    <property type="match status" value="1"/>
</dbReference>